<evidence type="ECO:0000256" key="1">
    <source>
        <dbReference type="SAM" id="MobiDB-lite"/>
    </source>
</evidence>
<organism evidence="2 3">
    <name type="scientific">Cordylochernes scorpioides</name>
    <dbReference type="NCBI Taxonomy" id="51811"/>
    <lineage>
        <taxon>Eukaryota</taxon>
        <taxon>Metazoa</taxon>
        <taxon>Ecdysozoa</taxon>
        <taxon>Arthropoda</taxon>
        <taxon>Chelicerata</taxon>
        <taxon>Arachnida</taxon>
        <taxon>Pseudoscorpiones</taxon>
        <taxon>Cheliferoidea</taxon>
        <taxon>Chernetidae</taxon>
        <taxon>Cordylochernes</taxon>
    </lineage>
</organism>
<sequence>MAASDMRNRRHVQPLLTRSTNAAHPREVVLLYICAVCDGSITSVAAEPPQIQIHPRSQVVASGGVASMECGAVGVPPPPAGVEEERQESQHPAGDCQGDSQRQLCAED</sequence>
<feature type="region of interest" description="Disordered" evidence="1">
    <location>
        <begin position="1"/>
        <end position="20"/>
    </location>
</feature>
<gene>
    <name evidence="2" type="ORF">LAZ67_10001956</name>
</gene>
<evidence type="ECO:0000313" key="2">
    <source>
        <dbReference type="EMBL" id="UYV73142.1"/>
    </source>
</evidence>
<feature type="region of interest" description="Disordered" evidence="1">
    <location>
        <begin position="74"/>
        <end position="108"/>
    </location>
</feature>
<dbReference type="Proteomes" id="UP001235939">
    <property type="component" value="Chromosome 10"/>
</dbReference>
<feature type="compositionally biased region" description="Polar residues" evidence="1">
    <location>
        <begin position="98"/>
        <end position="108"/>
    </location>
</feature>
<protein>
    <submittedName>
        <fullName evidence="2">Uncharacterized protein</fullName>
    </submittedName>
</protein>
<keyword evidence="3" id="KW-1185">Reference proteome</keyword>
<dbReference type="InterPro" id="IPR036179">
    <property type="entry name" value="Ig-like_dom_sf"/>
</dbReference>
<dbReference type="SUPFAM" id="SSF48726">
    <property type="entry name" value="Immunoglobulin"/>
    <property type="match status" value="1"/>
</dbReference>
<name>A0ABY6KZ10_9ARAC</name>
<reference evidence="2 3" key="1">
    <citation type="submission" date="2022-01" db="EMBL/GenBank/DDBJ databases">
        <title>A chromosomal length assembly of Cordylochernes scorpioides.</title>
        <authorList>
            <person name="Zeh D."/>
            <person name="Zeh J."/>
        </authorList>
    </citation>
    <scope>NUCLEOTIDE SEQUENCE [LARGE SCALE GENOMIC DNA]</scope>
    <source>
        <strain evidence="2">IN4F17</strain>
        <tissue evidence="2">Whole Body</tissue>
    </source>
</reference>
<accession>A0ABY6KZ10</accession>
<proteinExistence type="predicted"/>
<evidence type="ECO:0000313" key="3">
    <source>
        <dbReference type="Proteomes" id="UP001235939"/>
    </source>
</evidence>
<dbReference type="EMBL" id="CP092872">
    <property type="protein sequence ID" value="UYV73142.1"/>
    <property type="molecule type" value="Genomic_DNA"/>
</dbReference>